<dbReference type="Pfam" id="PF08281">
    <property type="entry name" value="Sigma70_r4_2"/>
    <property type="match status" value="1"/>
</dbReference>
<dbReference type="NCBIfam" id="TIGR02937">
    <property type="entry name" value="sigma70-ECF"/>
    <property type="match status" value="1"/>
</dbReference>
<keyword evidence="4" id="KW-0804">Transcription</keyword>
<dbReference type="GO" id="GO:0003677">
    <property type="term" value="F:DNA binding"/>
    <property type="evidence" value="ECO:0007669"/>
    <property type="project" value="InterPro"/>
</dbReference>
<dbReference type="PANTHER" id="PTHR43133:SF46">
    <property type="entry name" value="RNA POLYMERASE SIGMA-70 FACTOR ECF SUBFAMILY"/>
    <property type="match status" value="1"/>
</dbReference>
<keyword evidence="2" id="KW-0805">Transcription regulation</keyword>
<dbReference type="InterPro" id="IPR036388">
    <property type="entry name" value="WH-like_DNA-bd_sf"/>
</dbReference>
<dbReference type="Proteomes" id="UP000322362">
    <property type="component" value="Unassembled WGS sequence"/>
</dbReference>
<evidence type="ECO:0000256" key="4">
    <source>
        <dbReference type="ARBA" id="ARBA00023163"/>
    </source>
</evidence>
<evidence type="ECO:0000313" key="7">
    <source>
        <dbReference type="EMBL" id="TYR34705.1"/>
    </source>
</evidence>
<dbReference type="CDD" id="cd06171">
    <property type="entry name" value="Sigma70_r4"/>
    <property type="match status" value="1"/>
</dbReference>
<evidence type="ECO:0000256" key="3">
    <source>
        <dbReference type="ARBA" id="ARBA00023082"/>
    </source>
</evidence>
<reference evidence="7 8" key="1">
    <citation type="submission" date="2019-08" db="EMBL/GenBank/DDBJ databases">
        <title>Phlebobacter frassis gen. nov. sp. nov., a new member of family Sphingobacteriaceae isolated from sand fly rearing media.</title>
        <authorList>
            <person name="Kakumanu M.L."/>
            <person name="Marayati B.F."/>
            <person name="Wada-Katsumata A."/>
            <person name="Wasserberg G."/>
            <person name="Schal C."/>
            <person name="Apperson C.S."/>
            <person name="Ponnusamy L."/>
        </authorList>
    </citation>
    <scope>NUCLEOTIDE SEQUENCE [LARGE SCALE GENOMIC DNA]</scope>
    <source>
        <strain evidence="7 8">SSI9</strain>
    </source>
</reference>
<feature type="domain" description="RNA polymerase sigma-70 region 2" evidence="5">
    <location>
        <begin position="35"/>
        <end position="102"/>
    </location>
</feature>
<gene>
    <name evidence="7" type="ORF">FXV77_14640</name>
</gene>
<evidence type="ECO:0000256" key="2">
    <source>
        <dbReference type="ARBA" id="ARBA00023015"/>
    </source>
</evidence>
<comment type="caution">
    <text evidence="7">The sequence shown here is derived from an EMBL/GenBank/DDBJ whole genome shotgun (WGS) entry which is preliminary data.</text>
</comment>
<dbReference type="SUPFAM" id="SSF88659">
    <property type="entry name" value="Sigma3 and sigma4 domains of RNA polymerase sigma factors"/>
    <property type="match status" value="1"/>
</dbReference>
<dbReference type="Gene3D" id="1.10.10.10">
    <property type="entry name" value="Winged helix-like DNA-binding domain superfamily/Winged helix DNA-binding domain"/>
    <property type="match status" value="1"/>
</dbReference>
<dbReference type="InterPro" id="IPR013325">
    <property type="entry name" value="RNA_pol_sigma_r2"/>
</dbReference>
<keyword evidence="8" id="KW-1185">Reference proteome</keyword>
<keyword evidence="3" id="KW-0731">Sigma factor</keyword>
<dbReference type="GO" id="GO:0006352">
    <property type="term" value="P:DNA-templated transcription initiation"/>
    <property type="evidence" value="ECO:0007669"/>
    <property type="project" value="InterPro"/>
</dbReference>
<dbReference type="InterPro" id="IPR013324">
    <property type="entry name" value="RNA_pol_sigma_r3/r4-like"/>
</dbReference>
<organism evidence="7 8">
    <name type="scientific">Sphingobacterium phlebotomi</name>
    <dbReference type="NCBI Taxonomy" id="2605433"/>
    <lineage>
        <taxon>Bacteria</taxon>
        <taxon>Pseudomonadati</taxon>
        <taxon>Bacteroidota</taxon>
        <taxon>Sphingobacteriia</taxon>
        <taxon>Sphingobacteriales</taxon>
        <taxon>Sphingobacteriaceae</taxon>
        <taxon>Sphingobacterium</taxon>
    </lineage>
</organism>
<sequence>MKTSKKEKTNTYAKNDDKGLLLRLRAGDQIAFEEIYHKYKDRIATKLFSVLKLDDLVADALQELFFKVWEKRQTIDPDQNIGGYLYRIATHLALDHFRKLAREQRANAAITFTPQEDDLQLYQEKFDKELFQLIDQLPEQRKRVFMMCKFENKSYEEVAGILHISTNAVKDHVVKANKFLKKNYRRIFPWVGYIIALHALKDFL</sequence>
<accession>A0A5D4H5K4</accession>
<dbReference type="GO" id="GO:0016987">
    <property type="term" value="F:sigma factor activity"/>
    <property type="evidence" value="ECO:0007669"/>
    <property type="project" value="UniProtKB-KW"/>
</dbReference>
<dbReference type="InterPro" id="IPR014284">
    <property type="entry name" value="RNA_pol_sigma-70_dom"/>
</dbReference>
<dbReference type="InterPro" id="IPR039425">
    <property type="entry name" value="RNA_pol_sigma-70-like"/>
</dbReference>
<evidence type="ECO:0000313" key="8">
    <source>
        <dbReference type="Proteomes" id="UP000322362"/>
    </source>
</evidence>
<protein>
    <submittedName>
        <fullName evidence="7">Sigma-70 family RNA polymerase sigma factor</fullName>
    </submittedName>
</protein>
<name>A0A5D4H5K4_9SPHI</name>
<dbReference type="PANTHER" id="PTHR43133">
    <property type="entry name" value="RNA POLYMERASE ECF-TYPE SIGMA FACTO"/>
    <property type="match status" value="1"/>
</dbReference>
<proteinExistence type="inferred from homology"/>
<dbReference type="InterPro" id="IPR013249">
    <property type="entry name" value="RNA_pol_sigma70_r4_t2"/>
</dbReference>
<feature type="domain" description="RNA polymerase sigma factor 70 region 4 type 2" evidence="6">
    <location>
        <begin position="129"/>
        <end position="176"/>
    </location>
</feature>
<dbReference type="SUPFAM" id="SSF88946">
    <property type="entry name" value="Sigma2 domain of RNA polymerase sigma factors"/>
    <property type="match status" value="1"/>
</dbReference>
<evidence type="ECO:0000259" key="5">
    <source>
        <dbReference type="Pfam" id="PF04542"/>
    </source>
</evidence>
<dbReference type="AlphaFoldDB" id="A0A5D4H5K4"/>
<dbReference type="Gene3D" id="1.10.1740.10">
    <property type="match status" value="1"/>
</dbReference>
<dbReference type="Pfam" id="PF04542">
    <property type="entry name" value="Sigma70_r2"/>
    <property type="match status" value="1"/>
</dbReference>
<comment type="similarity">
    <text evidence="1">Belongs to the sigma-70 factor family. ECF subfamily.</text>
</comment>
<dbReference type="InterPro" id="IPR007627">
    <property type="entry name" value="RNA_pol_sigma70_r2"/>
</dbReference>
<evidence type="ECO:0000259" key="6">
    <source>
        <dbReference type="Pfam" id="PF08281"/>
    </source>
</evidence>
<evidence type="ECO:0000256" key="1">
    <source>
        <dbReference type="ARBA" id="ARBA00010641"/>
    </source>
</evidence>
<dbReference type="EMBL" id="VTAV01000011">
    <property type="protein sequence ID" value="TYR34705.1"/>
    <property type="molecule type" value="Genomic_DNA"/>
</dbReference>
<dbReference type="RefSeq" id="WP_148919979.1">
    <property type="nucleotide sequence ID" value="NZ_VTAV01000011.1"/>
</dbReference>